<feature type="compositionally biased region" description="Basic and acidic residues" evidence="1">
    <location>
        <begin position="115"/>
        <end position="131"/>
    </location>
</feature>
<comment type="caution">
    <text evidence="2">The sequence shown here is derived from an EMBL/GenBank/DDBJ whole genome shotgun (WGS) entry which is preliminary data.</text>
</comment>
<accession>A0A7J6NGE5</accession>
<dbReference type="Proteomes" id="UP000541610">
    <property type="component" value="Unassembled WGS sequence"/>
</dbReference>
<organism evidence="2 3">
    <name type="scientific">Perkinsus olseni</name>
    <name type="common">Perkinsus atlanticus</name>
    <dbReference type="NCBI Taxonomy" id="32597"/>
    <lineage>
        <taxon>Eukaryota</taxon>
        <taxon>Sar</taxon>
        <taxon>Alveolata</taxon>
        <taxon>Perkinsozoa</taxon>
        <taxon>Perkinsea</taxon>
        <taxon>Perkinsida</taxon>
        <taxon>Perkinsidae</taxon>
        <taxon>Perkinsus</taxon>
    </lineage>
</organism>
<name>A0A7J6NGE5_PEROL</name>
<evidence type="ECO:0000313" key="3">
    <source>
        <dbReference type="Proteomes" id="UP000541610"/>
    </source>
</evidence>
<dbReference type="EMBL" id="JABANP010000458">
    <property type="protein sequence ID" value="KAF4682101.1"/>
    <property type="molecule type" value="Genomic_DNA"/>
</dbReference>
<dbReference type="AlphaFoldDB" id="A0A7J6NGE5"/>
<sequence>MGRKSASGFCPWPYVTKTPEDYHCDIGGQPCYFRHKQDNSTRFEGHMKDVHEDLDFGRIKWRRPRDKAMRKQTNGVRLVESVTQLYNYEALPNLHVDEEENEVKDCSASSSNRRSHPEGEAAIRIDQKAADVDAPPEMVLLDD</sequence>
<evidence type="ECO:0000313" key="2">
    <source>
        <dbReference type="EMBL" id="KAF4682101.1"/>
    </source>
</evidence>
<evidence type="ECO:0000256" key="1">
    <source>
        <dbReference type="SAM" id="MobiDB-lite"/>
    </source>
</evidence>
<gene>
    <name evidence="2" type="ORF">FOZ60_011053</name>
</gene>
<proteinExistence type="predicted"/>
<feature type="region of interest" description="Disordered" evidence="1">
    <location>
        <begin position="99"/>
        <end position="143"/>
    </location>
</feature>
<reference evidence="2 3" key="1">
    <citation type="submission" date="2020-04" db="EMBL/GenBank/DDBJ databases">
        <title>Perkinsus olseni comparative genomics.</title>
        <authorList>
            <person name="Bogema D.R."/>
        </authorList>
    </citation>
    <scope>NUCLEOTIDE SEQUENCE [LARGE SCALE GENOMIC DNA]</scope>
    <source>
        <strain evidence="2">00978-12</strain>
    </source>
</reference>
<protein>
    <submittedName>
        <fullName evidence="2">Uncharacterized protein</fullName>
    </submittedName>
</protein>